<keyword evidence="9 12" id="KW-0063">Aspartyl esterase</keyword>
<protein>
    <recommendedName>
        <fullName evidence="4 12">Pectinesterase</fullName>
        <ecNumber evidence="4 12">3.1.1.11</ecNumber>
    </recommendedName>
</protein>
<dbReference type="PROSITE" id="PS00503">
    <property type="entry name" value="PECTINESTERASE_2"/>
    <property type="match status" value="1"/>
</dbReference>
<comment type="similarity">
    <text evidence="3">Belongs to the pectinesterase family.</text>
</comment>
<evidence type="ECO:0000256" key="2">
    <source>
        <dbReference type="ARBA" id="ARBA00005184"/>
    </source>
</evidence>
<evidence type="ECO:0000256" key="9">
    <source>
        <dbReference type="ARBA" id="ARBA00023085"/>
    </source>
</evidence>
<reference evidence="14 15" key="4">
    <citation type="journal article" date="2011" name="BMC Genomics">
        <title>RNA-Seq improves annotation of protein-coding genes in the cucumber genome.</title>
        <authorList>
            <person name="Li Z."/>
            <person name="Zhang Z."/>
            <person name="Yan P."/>
            <person name="Huang S."/>
            <person name="Fei Z."/>
            <person name="Lin K."/>
        </authorList>
    </citation>
    <scope>NUCLEOTIDE SEQUENCE [LARGE SCALE GENOMIC DNA]</scope>
    <source>
        <strain evidence="15">cv. 9930</strain>
    </source>
</reference>
<dbReference type="PANTHER" id="PTHR31321:SF31">
    <property type="entry name" value="PECTINESTERASE QRT1"/>
    <property type="match status" value="1"/>
</dbReference>
<dbReference type="Pfam" id="PF01095">
    <property type="entry name" value="Pectinesterase"/>
    <property type="match status" value="1"/>
</dbReference>
<evidence type="ECO:0000313" key="14">
    <source>
        <dbReference type="EMBL" id="KGN44067.1"/>
    </source>
</evidence>
<reference evidence="14 15" key="1">
    <citation type="journal article" date="2009" name="Nat. Genet.">
        <title>The genome of the cucumber, Cucumis sativus L.</title>
        <authorList>
            <person name="Huang S."/>
            <person name="Li R."/>
            <person name="Zhang Z."/>
            <person name="Li L."/>
            <person name="Gu X."/>
            <person name="Fan W."/>
            <person name="Lucas W.J."/>
            <person name="Wang X."/>
            <person name="Xie B."/>
            <person name="Ni P."/>
            <person name="Ren Y."/>
            <person name="Zhu H."/>
            <person name="Li J."/>
            <person name="Lin K."/>
            <person name="Jin W."/>
            <person name="Fei Z."/>
            <person name="Li G."/>
            <person name="Staub J."/>
            <person name="Kilian A."/>
            <person name="van der Vossen E.A."/>
            <person name="Wu Y."/>
            <person name="Guo J."/>
            <person name="He J."/>
            <person name="Jia Z."/>
            <person name="Ren Y."/>
            <person name="Tian G."/>
            <person name="Lu Y."/>
            <person name="Ruan J."/>
            <person name="Qian W."/>
            <person name="Wang M."/>
            <person name="Huang Q."/>
            <person name="Li B."/>
            <person name="Xuan Z."/>
            <person name="Cao J."/>
            <person name="Asan"/>
            <person name="Wu Z."/>
            <person name="Zhang J."/>
            <person name="Cai Q."/>
            <person name="Bai Y."/>
            <person name="Zhao B."/>
            <person name="Han Y."/>
            <person name="Li Y."/>
            <person name="Li X."/>
            <person name="Wang S."/>
            <person name="Shi Q."/>
            <person name="Liu S."/>
            <person name="Cho W.K."/>
            <person name="Kim J.Y."/>
            <person name="Xu Y."/>
            <person name="Heller-Uszynska K."/>
            <person name="Miao H."/>
            <person name="Cheng Z."/>
            <person name="Zhang S."/>
            <person name="Wu J."/>
            <person name="Yang Y."/>
            <person name="Kang H."/>
            <person name="Li M."/>
            <person name="Liang H."/>
            <person name="Ren X."/>
            <person name="Shi Z."/>
            <person name="Wen M."/>
            <person name="Jian M."/>
            <person name="Yang H."/>
            <person name="Zhang G."/>
            <person name="Yang Z."/>
            <person name="Chen R."/>
            <person name="Liu S."/>
            <person name="Li J."/>
            <person name="Ma L."/>
            <person name="Liu H."/>
            <person name="Zhou Y."/>
            <person name="Zhao J."/>
            <person name="Fang X."/>
            <person name="Li G."/>
            <person name="Fang L."/>
            <person name="Li Y."/>
            <person name="Liu D."/>
            <person name="Zheng H."/>
            <person name="Zhang Y."/>
            <person name="Qin N."/>
            <person name="Li Z."/>
            <person name="Yang G."/>
            <person name="Yang S."/>
            <person name="Bolund L."/>
            <person name="Kristiansen K."/>
            <person name="Zheng H."/>
            <person name="Li S."/>
            <person name="Zhang X."/>
            <person name="Yang H."/>
            <person name="Wang J."/>
            <person name="Sun R."/>
            <person name="Zhang B."/>
            <person name="Jiang S."/>
            <person name="Wang J."/>
            <person name="Du Y."/>
            <person name="Li S."/>
        </authorList>
    </citation>
    <scope>NUCLEOTIDE SEQUENCE [LARGE SCALE GENOMIC DNA]</scope>
    <source>
        <strain evidence="15">cv. 9930</strain>
    </source>
</reference>
<dbReference type="PANTHER" id="PTHR31321">
    <property type="entry name" value="ACYL-COA THIOESTER HYDROLASE YBHC-RELATED"/>
    <property type="match status" value="1"/>
</dbReference>
<dbReference type="EMBL" id="CM002928">
    <property type="protein sequence ID" value="KGN44067.1"/>
    <property type="molecule type" value="Genomic_DNA"/>
</dbReference>
<dbReference type="InterPro" id="IPR033131">
    <property type="entry name" value="Pectinesterase_Asp_AS"/>
</dbReference>
<dbReference type="OMA" id="WHSRASD"/>
<dbReference type="FunFam" id="2.160.20.10:FF:000008">
    <property type="entry name" value="Pectinesterase"/>
    <property type="match status" value="1"/>
</dbReference>
<keyword evidence="6" id="KW-0964">Secreted</keyword>
<dbReference type="Gene3D" id="2.160.20.10">
    <property type="entry name" value="Single-stranded right-handed beta-helix, Pectin lyase-like"/>
    <property type="match status" value="1"/>
</dbReference>
<dbReference type="SUPFAM" id="SSF51126">
    <property type="entry name" value="Pectin lyase-like"/>
    <property type="match status" value="1"/>
</dbReference>
<dbReference type="InterPro" id="IPR012334">
    <property type="entry name" value="Pectin_lyas_fold"/>
</dbReference>
<comment type="catalytic activity">
    <reaction evidence="10 12">
        <text>[(1-&gt;4)-alpha-D-galacturonosyl methyl ester](n) + n H2O = [(1-&gt;4)-alpha-D-galacturonosyl](n) + n methanol + n H(+)</text>
        <dbReference type="Rhea" id="RHEA:22380"/>
        <dbReference type="Rhea" id="RHEA-COMP:14570"/>
        <dbReference type="Rhea" id="RHEA-COMP:14573"/>
        <dbReference type="ChEBI" id="CHEBI:15377"/>
        <dbReference type="ChEBI" id="CHEBI:15378"/>
        <dbReference type="ChEBI" id="CHEBI:17790"/>
        <dbReference type="ChEBI" id="CHEBI:140522"/>
        <dbReference type="ChEBI" id="CHEBI:140523"/>
        <dbReference type="EC" id="3.1.1.11"/>
    </reaction>
</comment>
<feature type="active site" evidence="11">
    <location>
        <position position="232"/>
    </location>
</feature>
<gene>
    <name evidence="14" type="ORF">Csa_7G160530</name>
</gene>
<dbReference type="EC" id="3.1.1.11" evidence="4 12"/>
<organism evidence="14 15">
    <name type="scientific">Cucumis sativus</name>
    <name type="common">Cucumber</name>
    <dbReference type="NCBI Taxonomy" id="3659"/>
    <lineage>
        <taxon>Eukaryota</taxon>
        <taxon>Viridiplantae</taxon>
        <taxon>Streptophyta</taxon>
        <taxon>Embryophyta</taxon>
        <taxon>Tracheophyta</taxon>
        <taxon>Spermatophyta</taxon>
        <taxon>Magnoliopsida</taxon>
        <taxon>eudicotyledons</taxon>
        <taxon>Gunneridae</taxon>
        <taxon>Pentapetalae</taxon>
        <taxon>rosids</taxon>
        <taxon>fabids</taxon>
        <taxon>Cucurbitales</taxon>
        <taxon>Cucurbitaceae</taxon>
        <taxon>Benincaseae</taxon>
        <taxon>Cucumis</taxon>
    </lineage>
</organism>
<comment type="subcellular location">
    <subcellularLocation>
        <location evidence="1">Secreted</location>
        <location evidence="1">Cell wall</location>
    </subcellularLocation>
</comment>
<evidence type="ECO:0000256" key="3">
    <source>
        <dbReference type="ARBA" id="ARBA00008891"/>
    </source>
</evidence>
<dbReference type="GO" id="GO:0045490">
    <property type="term" value="P:pectin catabolic process"/>
    <property type="evidence" value="ECO:0000318"/>
    <property type="project" value="GO_Central"/>
</dbReference>
<reference evidence="14 15" key="2">
    <citation type="journal article" date="2009" name="PLoS ONE">
        <title>An integrated genetic and cytogenetic map of the cucumber genome.</title>
        <authorList>
            <person name="Ren Y."/>
            <person name="Zhang Z."/>
            <person name="Liu J."/>
            <person name="Staub J.E."/>
            <person name="Han Y."/>
            <person name="Cheng Z."/>
            <person name="Li X."/>
            <person name="Lu J."/>
            <person name="Miao H."/>
            <person name="Kang H."/>
            <person name="Xie B."/>
            <person name="Gu X."/>
            <person name="Wang X."/>
            <person name="Du Y."/>
            <person name="Jin W."/>
            <person name="Huang S."/>
        </authorList>
    </citation>
    <scope>NUCLEOTIDE SEQUENCE [LARGE SCALE GENOMIC DNA]</scope>
    <source>
        <strain evidence="15">cv. 9930</strain>
    </source>
</reference>
<feature type="domain" description="Pectinesterase catalytic" evidence="13">
    <location>
        <begin position="72"/>
        <end position="364"/>
    </location>
</feature>
<dbReference type="GO" id="GO:0030599">
    <property type="term" value="F:pectinesterase activity"/>
    <property type="evidence" value="ECO:0000318"/>
    <property type="project" value="GO_Central"/>
</dbReference>
<evidence type="ECO:0000256" key="6">
    <source>
        <dbReference type="ARBA" id="ARBA00022525"/>
    </source>
</evidence>
<accession>A0A0A0K706</accession>
<evidence type="ECO:0000313" key="15">
    <source>
        <dbReference type="Proteomes" id="UP000029981"/>
    </source>
</evidence>
<evidence type="ECO:0000256" key="10">
    <source>
        <dbReference type="ARBA" id="ARBA00047928"/>
    </source>
</evidence>
<dbReference type="AlphaFoldDB" id="A0A0A0K706"/>
<dbReference type="eggNOG" id="ENOG502QS8M">
    <property type="taxonomic scope" value="Eukaryota"/>
</dbReference>
<proteinExistence type="inferred from homology"/>
<dbReference type="Gramene" id="KGN44067">
    <property type="protein sequence ID" value="KGN44067"/>
    <property type="gene ID" value="Csa_7G160530"/>
</dbReference>
<evidence type="ECO:0000259" key="13">
    <source>
        <dbReference type="Pfam" id="PF01095"/>
    </source>
</evidence>
<evidence type="ECO:0000256" key="1">
    <source>
        <dbReference type="ARBA" id="ARBA00004191"/>
    </source>
</evidence>
<evidence type="ECO:0000256" key="4">
    <source>
        <dbReference type="ARBA" id="ARBA00013229"/>
    </source>
</evidence>
<evidence type="ECO:0000256" key="8">
    <source>
        <dbReference type="ARBA" id="ARBA00022801"/>
    </source>
</evidence>
<dbReference type="InterPro" id="IPR000070">
    <property type="entry name" value="Pectinesterase_cat"/>
</dbReference>
<dbReference type="InterPro" id="IPR011050">
    <property type="entry name" value="Pectin_lyase_fold/virulence"/>
</dbReference>
<dbReference type="GO" id="GO:0042545">
    <property type="term" value="P:cell wall modification"/>
    <property type="evidence" value="ECO:0007669"/>
    <property type="project" value="UniProtKB-UniRule"/>
</dbReference>
<dbReference type="Proteomes" id="UP000029981">
    <property type="component" value="Chromosome 7"/>
</dbReference>
<keyword evidence="8 12" id="KW-0378">Hydrolase</keyword>
<evidence type="ECO:0000256" key="11">
    <source>
        <dbReference type="PROSITE-ProRule" id="PRU10040"/>
    </source>
</evidence>
<comment type="pathway">
    <text evidence="2 12">Glycan metabolism; pectin degradation; 2-dehydro-3-deoxy-D-gluconate from pectin: step 1/5.</text>
</comment>
<evidence type="ECO:0000256" key="5">
    <source>
        <dbReference type="ARBA" id="ARBA00022512"/>
    </source>
</evidence>
<name>A0A0A0K706_CUCSA</name>
<keyword evidence="15" id="KW-1185">Reference proteome</keyword>
<reference evidence="14 15" key="3">
    <citation type="journal article" date="2010" name="BMC Genomics">
        <title>Transcriptome sequencing and comparative analysis of cucumber flowers with different sex types.</title>
        <authorList>
            <person name="Guo S."/>
            <person name="Zheng Y."/>
            <person name="Joung J.G."/>
            <person name="Liu S."/>
            <person name="Zhang Z."/>
            <person name="Crasta O.R."/>
            <person name="Sobral B.W."/>
            <person name="Xu Y."/>
            <person name="Huang S."/>
            <person name="Fei Z."/>
        </authorList>
    </citation>
    <scope>NUCLEOTIDE SEQUENCE [LARGE SCALE GENOMIC DNA]</scope>
    <source>
        <strain evidence="15">cv. 9930</strain>
    </source>
</reference>
<keyword evidence="7" id="KW-0732">Signal</keyword>
<dbReference type="STRING" id="3659.A0A0A0K706"/>
<evidence type="ECO:0000256" key="12">
    <source>
        <dbReference type="RuleBase" id="RU000589"/>
    </source>
</evidence>
<sequence length="370" mass="41369">MRNFLCFLCNNMNNGGFFPCIIVLGFLLLCVAGGSSGRGRGGVISWDDLRVDVWRRQRMSSSEGLGNGTRIIVVDKNCSGDSTTVQGAVDMVPHNNKQRVKIYILPGIYREKVYIPITKPYISLIGNKNRVTDTVITWNDKASDKSIDGVELGTYRTATVAIDSDYFCATGITFENTVVAKPGDKGRQGVALRITGDKAMFYRVKFLGGQDTLLDDLGTHYYYQCHIQGSVDFIFGTARSLYEQCVITSTAESYGAIAAHHRASPDDDTGFSFVRCVINGSGKVYLGRAWGNYSRTIYSNCYIEDVINPLGWSDWNDPSRQRTVAFGQYNCRGSGASTKDWVKWAKTFNYEEVRPFVDRKYIKGEQWLNL</sequence>
<dbReference type="UniPathway" id="UPA00545">
    <property type="reaction ID" value="UER00823"/>
</dbReference>
<keyword evidence="5" id="KW-0134">Cell wall</keyword>
<evidence type="ECO:0000256" key="7">
    <source>
        <dbReference type="ARBA" id="ARBA00022729"/>
    </source>
</evidence>